<reference evidence="3 4" key="1">
    <citation type="journal article" date="2015" name="Stand. Genomic Sci.">
        <title>Genomic Encyclopedia of Bacterial and Archaeal Type Strains, Phase III: the genomes of soil and plant-associated and newly described type strains.</title>
        <authorList>
            <person name="Whitman W.B."/>
            <person name="Woyke T."/>
            <person name="Klenk H.P."/>
            <person name="Zhou Y."/>
            <person name="Lilburn T.G."/>
            <person name="Beck B.J."/>
            <person name="De Vos P."/>
            <person name="Vandamme P."/>
            <person name="Eisen J.A."/>
            <person name="Garrity G."/>
            <person name="Hugenholtz P."/>
            <person name="Kyrpides N.C."/>
        </authorList>
    </citation>
    <scope>NUCLEOTIDE SEQUENCE [LARGE SCALE GENOMIC DNA]</scope>
    <source>
        <strain evidence="3 4">VKM Ac-2541</strain>
    </source>
</reference>
<sequence length="153" mass="16494">MEVKGHNGTVVWDGAFVTIRRTGFLARASIGKGEKRIPMTSISAVQWKPAGALVNGFIQFTVGGGNESRSKFGSQTTDAAKDENSVIFLKKQMAEFDALRTAIESAIVQRSNPPVSPAPDNLAQLKQLGELRDAGVLSDDEFNAKKSEILGRM</sequence>
<dbReference type="InterPro" id="IPR018649">
    <property type="entry name" value="SHOCT"/>
</dbReference>
<comment type="caution">
    <text evidence="3">The sequence shown here is derived from an EMBL/GenBank/DDBJ whole genome shotgun (WGS) entry which is preliminary data.</text>
</comment>
<dbReference type="Proteomes" id="UP000295573">
    <property type="component" value="Unassembled WGS sequence"/>
</dbReference>
<evidence type="ECO:0000313" key="3">
    <source>
        <dbReference type="EMBL" id="TCO45200.1"/>
    </source>
</evidence>
<dbReference type="OrthoDB" id="5996503at2"/>
<dbReference type="EMBL" id="SLWR01000009">
    <property type="protein sequence ID" value="TCO45200.1"/>
    <property type="molecule type" value="Genomic_DNA"/>
</dbReference>
<evidence type="ECO:0000259" key="2">
    <source>
        <dbReference type="Pfam" id="PF14472"/>
    </source>
</evidence>
<dbReference type="AlphaFoldDB" id="A0A4V2S3Q0"/>
<keyword evidence="4" id="KW-1185">Reference proteome</keyword>
<gene>
    <name evidence="3" type="ORF">EV646_109375</name>
</gene>
<dbReference type="Pfam" id="PF14472">
    <property type="entry name" value="DUF4429"/>
    <property type="match status" value="1"/>
</dbReference>
<name>A0A4V2S3Q0_9ACTN</name>
<protein>
    <submittedName>
        <fullName evidence="3">Putative oligomerization/nucleic acid binding protein</fullName>
    </submittedName>
</protein>
<evidence type="ECO:0000259" key="1">
    <source>
        <dbReference type="Pfam" id="PF09851"/>
    </source>
</evidence>
<organism evidence="3 4">
    <name type="scientific">Kribbella antiqua</name>
    <dbReference type="NCBI Taxonomy" id="2512217"/>
    <lineage>
        <taxon>Bacteria</taxon>
        <taxon>Bacillati</taxon>
        <taxon>Actinomycetota</taxon>
        <taxon>Actinomycetes</taxon>
        <taxon>Propionibacteriales</taxon>
        <taxon>Kribbellaceae</taxon>
        <taxon>Kribbella</taxon>
    </lineage>
</organism>
<evidence type="ECO:0000313" key="4">
    <source>
        <dbReference type="Proteomes" id="UP000295573"/>
    </source>
</evidence>
<dbReference type="Pfam" id="PF09851">
    <property type="entry name" value="SHOCT"/>
    <property type="match status" value="1"/>
</dbReference>
<dbReference type="RefSeq" id="WP_132153041.1">
    <property type="nucleotide sequence ID" value="NZ_SLWR01000009.1"/>
</dbReference>
<accession>A0A4V2S3Q0</accession>
<dbReference type="InterPro" id="IPR027860">
    <property type="entry name" value="DUF4429"/>
</dbReference>
<feature type="domain" description="DUF4429" evidence="2">
    <location>
        <begin position="12"/>
        <end position="103"/>
    </location>
</feature>
<feature type="domain" description="SHOCT" evidence="1">
    <location>
        <begin position="123"/>
        <end position="150"/>
    </location>
</feature>
<proteinExistence type="predicted"/>